<protein>
    <submittedName>
        <fullName evidence="2">Uncharacterized protein</fullName>
    </submittedName>
</protein>
<organism evidence="2 3">
    <name type="scientific">Rhizophagus irregularis (strain DAOM 181602 / DAOM 197198 / MUCL 43194)</name>
    <name type="common">Arbuscular mycorrhizal fungus</name>
    <name type="synonym">Glomus intraradices</name>
    <dbReference type="NCBI Taxonomy" id="747089"/>
    <lineage>
        <taxon>Eukaryota</taxon>
        <taxon>Fungi</taxon>
        <taxon>Fungi incertae sedis</taxon>
        <taxon>Mucoromycota</taxon>
        <taxon>Glomeromycotina</taxon>
        <taxon>Glomeromycetes</taxon>
        <taxon>Glomerales</taxon>
        <taxon>Glomeraceae</taxon>
        <taxon>Rhizophagus</taxon>
    </lineage>
</organism>
<name>A0A2P4Q423_RHIID</name>
<reference evidence="2 3" key="2">
    <citation type="journal article" date="2018" name="New Phytol.">
        <title>High intraspecific genome diversity in the model arbuscular mycorrhizal symbiont Rhizophagus irregularis.</title>
        <authorList>
            <person name="Chen E.C.H."/>
            <person name="Morin E."/>
            <person name="Beaudet D."/>
            <person name="Noel J."/>
            <person name="Yildirir G."/>
            <person name="Ndikumana S."/>
            <person name="Charron P."/>
            <person name="St-Onge C."/>
            <person name="Giorgi J."/>
            <person name="Kruger M."/>
            <person name="Marton T."/>
            <person name="Ropars J."/>
            <person name="Grigoriev I.V."/>
            <person name="Hainaut M."/>
            <person name="Henrissat B."/>
            <person name="Roux C."/>
            <person name="Martin F."/>
            <person name="Corradi N."/>
        </authorList>
    </citation>
    <scope>NUCLEOTIDE SEQUENCE [LARGE SCALE GENOMIC DNA]</scope>
    <source>
        <strain evidence="2 3">DAOM 197198</strain>
    </source>
</reference>
<feature type="transmembrane region" description="Helical" evidence="1">
    <location>
        <begin position="44"/>
        <end position="64"/>
    </location>
</feature>
<evidence type="ECO:0000313" key="2">
    <source>
        <dbReference type="EMBL" id="POG72380.1"/>
    </source>
</evidence>
<reference evidence="2 3" key="1">
    <citation type="journal article" date="2013" name="Proc. Natl. Acad. Sci. U.S.A.">
        <title>Genome of an arbuscular mycorrhizal fungus provides insight into the oldest plant symbiosis.</title>
        <authorList>
            <person name="Tisserant E."/>
            <person name="Malbreil M."/>
            <person name="Kuo A."/>
            <person name="Kohler A."/>
            <person name="Symeonidi A."/>
            <person name="Balestrini R."/>
            <person name="Charron P."/>
            <person name="Duensing N."/>
            <person name="Frei Dit Frey N."/>
            <person name="Gianinazzi-Pearson V."/>
            <person name="Gilbert L.B."/>
            <person name="Handa Y."/>
            <person name="Herr J.R."/>
            <person name="Hijri M."/>
            <person name="Koul R."/>
            <person name="Kawaguchi M."/>
            <person name="Krajinski F."/>
            <person name="Lammers P.J."/>
            <person name="Masclaux F.G."/>
            <person name="Murat C."/>
            <person name="Morin E."/>
            <person name="Ndikumana S."/>
            <person name="Pagni M."/>
            <person name="Petitpierre D."/>
            <person name="Requena N."/>
            <person name="Rosikiewicz P."/>
            <person name="Riley R."/>
            <person name="Saito K."/>
            <person name="San Clemente H."/>
            <person name="Shapiro H."/>
            <person name="van Tuinen D."/>
            <person name="Becard G."/>
            <person name="Bonfante P."/>
            <person name="Paszkowski U."/>
            <person name="Shachar-Hill Y.Y."/>
            <person name="Tuskan G.A."/>
            <person name="Young P.W."/>
            <person name="Sanders I.R."/>
            <person name="Henrissat B."/>
            <person name="Rensing S.A."/>
            <person name="Grigoriev I.V."/>
            <person name="Corradi N."/>
            <person name="Roux C."/>
            <person name="Martin F."/>
        </authorList>
    </citation>
    <scope>NUCLEOTIDE SEQUENCE [LARGE SCALE GENOMIC DNA]</scope>
    <source>
        <strain evidence="2 3">DAOM 197198</strain>
    </source>
</reference>
<keyword evidence="1" id="KW-1133">Transmembrane helix</keyword>
<comment type="caution">
    <text evidence="2">The sequence shown here is derived from an EMBL/GenBank/DDBJ whole genome shotgun (WGS) entry which is preliminary data.</text>
</comment>
<gene>
    <name evidence="2" type="ORF">GLOIN_2v1596458</name>
</gene>
<keyword evidence="1" id="KW-0472">Membrane</keyword>
<dbReference type="Proteomes" id="UP000018888">
    <property type="component" value="Unassembled WGS sequence"/>
</dbReference>
<evidence type="ECO:0000313" key="3">
    <source>
        <dbReference type="Proteomes" id="UP000018888"/>
    </source>
</evidence>
<accession>A0A2P4Q423</accession>
<sequence>MTSNCITVMFNKFSSLTTINPLFTIHLIYLFLVLKTSLIFSNNIFINFVYAFNDISFHIFVIYFHNALLL</sequence>
<keyword evidence="3" id="KW-1185">Reference proteome</keyword>
<keyword evidence="1" id="KW-0812">Transmembrane</keyword>
<evidence type="ECO:0000256" key="1">
    <source>
        <dbReference type="SAM" id="Phobius"/>
    </source>
</evidence>
<proteinExistence type="predicted"/>
<dbReference type="EMBL" id="AUPC02000096">
    <property type="protein sequence ID" value="POG72380.1"/>
    <property type="molecule type" value="Genomic_DNA"/>
</dbReference>
<feature type="transmembrane region" description="Helical" evidence="1">
    <location>
        <begin position="13"/>
        <end position="32"/>
    </location>
</feature>
<dbReference type="AlphaFoldDB" id="A0A2P4Q423"/>